<keyword evidence="1" id="KW-0418">Kinase</keyword>
<dbReference type="CDD" id="cd16936">
    <property type="entry name" value="HATPase_RsbW-like"/>
    <property type="match status" value="1"/>
</dbReference>
<dbReference type="RefSeq" id="WP_190202151.1">
    <property type="nucleotide sequence ID" value="NZ_BNBI01000001.1"/>
</dbReference>
<dbReference type="GO" id="GO:0004674">
    <property type="term" value="F:protein serine/threonine kinase activity"/>
    <property type="evidence" value="ECO:0007669"/>
    <property type="project" value="UniProtKB-KW"/>
</dbReference>
<dbReference type="SUPFAM" id="SSF55874">
    <property type="entry name" value="ATPase domain of HSP90 chaperone/DNA topoisomerase II/histidine kinase"/>
    <property type="match status" value="1"/>
</dbReference>
<evidence type="ECO:0000256" key="1">
    <source>
        <dbReference type="ARBA" id="ARBA00022527"/>
    </source>
</evidence>
<dbReference type="EMBL" id="BNBI01000001">
    <property type="protein sequence ID" value="GHE83350.1"/>
    <property type="molecule type" value="Genomic_DNA"/>
</dbReference>
<organism evidence="3 4">
    <name type="scientific">Streptomyces fumanus</name>
    <dbReference type="NCBI Taxonomy" id="67302"/>
    <lineage>
        <taxon>Bacteria</taxon>
        <taxon>Bacillati</taxon>
        <taxon>Actinomycetota</taxon>
        <taxon>Actinomycetes</taxon>
        <taxon>Kitasatosporales</taxon>
        <taxon>Streptomycetaceae</taxon>
        <taxon>Streptomyces</taxon>
    </lineage>
</organism>
<dbReference type="Gene3D" id="3.30.565.10">
    <property type="entry name" value="Histidine kinase-like ATPase, C-terminal domain"/>
    <property type="match status" value="1"/>
</dbReference>
<dbReference type="InterPro" id="IPR036890">
    <property type="entry name" value="HATPase_C_sf"/>
</dbReference>
<keyword evidence="1" id="KW-0723">Serine/threonine-protein kinase</keyword>
<name>A0A919A371_9ACTN</name>
<dbReference type="PANTHER" id="PTHR35526:SF3">
    <property type="entry name" value="ANTI-SIGMA-F FACTOR RSBW"/>
    <property type="match status" value="1"/>
</dbReference>
<keyword evidence="3" id="KW-0067">ATP-binding</keyword>
<dbReference type="InterPro" id="IPR003594">
    <property type="entry name" value="HATPase_dom"/>
</dbReference>
<protein>
    <submittedName>
        <fullName evidence="3">ATP-binding protein</fullName>
    </submittedName>
</protein>
<evidence type="ECO:0000313" key="3">
    <source>
        <dbReference type="EMBL" id="GHE83350.1"/>
    </source>
</evidence>
<dbReference type="AlphaFoldDB" id="A0A919A371"/>
<keyword evidence="4" id="KW-1185">Reference proteome</keyword>
<reference evidence="3" key="1">
    <citation type="journal article" date="2014" name="Int. J. Syst. Evol. Microbiol.">
        <title>Complete genome sequence of Corynebacterium casei LMG S-19264T (=DSM 44701T), isolated from a smear-ripened cheese.</title>
        <authorList>
            <consortium name="US DOE Joint Genome Institute (JGI-PGF)"/>
            <person name="Walter F."/>
            <person name="Albersmeier A."/>
            <person name="Kalinowski J."/>
            <person name="Ruckert C."/>
        </authorList>
    </citation>
    <scope>NUCLEOTIDE SEQUENCE</scope>
    <source>
        <strain evidence="3">JCM 4477</strain>
    </source>
</reference>
<dbReference type="Pfam" id="PF13581">
    <property type="entry name" value="HATPase_c_2"/>
    <property type="match status" value="1"/>
</dbReference>
<keyword evidence="1" id="KW-0808">Transferase</keyword>
<evidence type="ECO:0000259" key="2">
    <source>
        <dbReference type="Pfam" id="PF13581"/>
    </source>
</evidence>
<dbReference type="GO" id="GO:0005524">
    <property type="term" value="F:ATP binding"/>
    <property type="evidence" value="ECO:0007669"/>
    <property type="project" value="UniProtKB-KW"/>
</dbReference>
<proteinExistence type="predicted"/>
<feature type="domain" description="Histidine kinase/HSP90-like ATPase" evidence="2">
    <location>
        <begin position="20"/>
        <end position="140"/>
    </location>
</feature>
<evidence type="ECO:0000313" key="4">
    <source>
        <dbReference type="Proteomes" id="UP000630718"/>
    </source>
</evidence>
<dbReference type="PANTHER" id="PTHR35526">
    <property type="entry name" value="ANTI-SIGMA-F FACTOR RSBW-RELATED"/>
    <property type="match status" value="1"/>
</dbReference>
<dbReference type="InterPro" id="IPR050267">
    <property type="entry name" value="Anti-sigma-factor_SerPK"/>
</dbReference>
<dbReference type="Proteomes" id="UP000630718">
    <property type="component" value="Unassembled WGS sequence"/>
</dbReference>
<sequence>MTAPLARQGAVTVRVFTQRFTATPRGARLARRLTDSQLHAWGIPHGTDVSDRAVVIVAELAANAVTHGRVPGRDFELRLTLEPAGLWIEVTDTHSGPPRPAVRAPGPLDEHGRGLALVGALADHWEVVDRKPPGKTVRAQIALSEESCANH</sequence>
<comment type="caution">
    <text evidence="3">The sequence shown here is derived from an EMBL/GenBank/DDBJ whole genome shotgun (WGS) entry which is preliminary data.</text>
</comment>
<accession>A0A919A371</accession>
<gene>
    <name evidence="3" type="ORF">GCM10018772_02120</name>
</gene>
<keyword evidence="3" id="KW-0547">Nucleotide-binding</keyword>
<reference evidence="3" key="2">
    <citation type="submission" date="2020-09" db="EMBL/GenBank/DDBJ databases">
        <authorList>
            <person name="Sun Q."/>
            <person name="Ohkuma M."/>
        </authorList>
    </citation>
    <scope>NUCLEOTIDE SEQUENCE</scope>
    <source>
        <strain evidence="3">JCM 4477</strain>
    </source>
</reference>